<accession>A0A087M2F9</accession>
<dbReference type="InterPro" id="IPR003593">
    <property type="entry name" value="AAA+_ATPase"/>
</dbReference>
<dbReference type="InterPro" id="IPR008995">
    <property type="entry name" value="Mo/tungstate-bd_C_term_dom"/>
</dbReference>
<dbReference type="PANTHER" id="PTHR43875">
    <property type="entry name" value="MALTODEXTRIN IMPORT ATP-BINDING PROTEIN MSMX"/>
    <property type="match status" value="1"/>
</dbReference>
<evidence type="ECO:0000313" key="12">
    <source>
        <dbReference type="EMBL" id="KFL31062.1"/>
    </source>
</evidence>
<keyword evidence="9" id="KW-1278">Translocase</keyword>
<dbReference type="Gene3D" id="2.40.50.100">
    <property type="match status" value="1"/>
</dbReference>
<dbReference type="GO" id="GO:0055052">
    <property type="term" value="C:ATP-binding cassette (ABC) transporter complex, substrate-binding subunit-containing"/>
    <property type="evidence" value="ECO:0007669"/>
    <property type="project" value="TreeGrafter"/>
</dbReference>
<dbReference type="CDD" id="cd03301">
    <property type="entry name" value="ABC_MalK_N"/>
    <property type="match status" value="1"/>
</dbReference>
<dbReference type="RefSeq" id="WP_035082952.1">
    <property type="nucleotide sequence ID" value="NZ_JQGC01000009.1"/>
</dbReference>
<dbReference type="PROSITE" id="PS00211">
    <property type="entry name" value="ABC_TRANSPORTER_1"/>
    <property type="match status" value="1"/>
</dbReference>
<dbReference type="InterPro" id="IPR040582">
    <property type="entry name" value="OB_MalK-like"/>
</dbReference>
<dbReference type="SUPFAM" id="SSF50331">
    <property type="entry name" value="MOP-like"/>
    <property type="match status" value="1"/>
</dbReference>
<dbReference type="FunFam" id="3.40.50.300:FF:000042">
    <property type="entry name" value="Maltose/maltodextrin ABC transporter, ATP-binding protein"/>
    <property type="match status" value="1"/>
</dbReference>
<evidence type="ECO:0000259" key="11">
    <source>
        <dbReference type="PROSITE" id="PS50893"/>
    </source>
</evidence>
<keyword evidence="10" id="KW-0472">Membrane</keyword>
<protein>
    <submittedName>
        <fullName evidence="12">Glycerol-3-phosphate ABC transporter ATP-binding protein</fullName>
    </submittedName>
</protein>
<dbReference type="InterPro" id="IPR003439">
    <property type="entry name" value="ABC_transporter-like_ATP-bd"/>
</dbReference>
<keyword evidence="3" id="KW-0813">Transport</keyword>
<reference evidence="12 13" key="1">
    <citation type="submission" date="2014-08" db="EMBL/GenBank/DDBJ databases">
        <authorList>
            <person name="Hassan Y.I."/>
            <person name="Lepp D."/>
            <person name="Zhou T."/>
        </authorList>
    </citation>
    <scope>NUCLEOTIDE SEQUENCE [LARGE SCALE GENOMIC DNA]</scope>
    <source>
        <strain evidence="12 13">IFO13584</strain>
    </source>
</reference>
<comment type="similarity">
    <text evidence="2">Belongs to the ABC transporter superfamily.</text>
</comment>
<comment type="caution">
    <text evidence="12">The sequence shown here is derived from an EMBL/GenBank/DDBJ whole genome shotgun (WGS) entry which is preliminary data.</text>
</comment>
<dbReference type="Pfam" id="PF17912">
    <property type="entry name" value="OB_MalK"/>
    <property type="match status" value="1"/>
</dbReference>
<dbReference type="InterPro" id="IPR017871">
    <property type="entry name" value="ABC_transporter-like_CS"/>
</dbReference>
<feature type="domain" description="ABC transporter" evidence="11">
    <location>
        <begin position="4"/>
        <end position="234"/>
    </location>
</feature>
<dbReference type="GO" id="GO:0005524">
    <property type="term" value="F:ATP binding"/>
    <property type="evidence" value="ECO:0007669"/>
    <property type="project" value="UniProtKB-KW"/>
</dbReference>
<keyword evidence="6" id="KW-0762">Sugar transport</keyword>
<evidence type="ECO:0000256" key="9">
    <source>
        <dbReference type="ARBA" id="ARBA00022967"/>
    </source>
</evidence>
<dbReference type="EMBL" id="JQGC01000009">
    <property type="protein sequence ID" value="KFL31062.1"/>
    <property type="molecule type" value="Genomic_DNA"/>
</dbReference>
<keyword evidence="13" id="KW-1185">Reference proteome</keyword>
<dbReference type="SMART" id="SM00382">
    <property type="entry name" value="AAA"/>
    <property type="match status" value="1"/>
</dbReference>
<name>A0A087M2F9_9HYPH</name>
<dbReference type="OrthoDB" id="7817850at2"/>
<dbReference type="PROSITE" id="PS50893">
    <property type="entry name" value="ABC_TRANSPORTER_2"/>
    <property type="match status" value="1"/>
</dbReference>
<dbReference type="AlphaFoldDB" id="A0A087M2F9"/>
<evidence type="ECO:0000313" key="13">
    <source>
        <dbReference type="Proteomes" id="UP000028981"/>
    </source>
</evidence>
<dbReference type="SUPFAM" id="SSF52540">
    <property type="entry name" value="P-loop containing nucleoside triphosphate hydrolases"/>
    <property type="match status" value="1"/>
</dbReference>
<evidence type="ECO:0000256" key="7">
    <source>
        <dbReference type="ARBA" id="ARBA00022741"/>
    </source>
</evidence>
<evidence type="ECO:0000256" key="3">
    <source>
        <dbReference type="ARBA" id="ARBA00022448"/>
    </source>
</evidence>
<organism evidence="12 13">
    <name type="scientific">Devosia riboflavina</name>
    <dbReference type="NCBI Taxonomy" id="46914"/>
    <lineage>
        <taxon>Bacteria</taxon>
        <taxon>Pseudomonadati</taxon>
        <taxon>Pseudomonadota</taxon>
        <taxon>Alphaproteobacteria</taxon>
        <taxon>Hyphomicrobiales</taxon>
        <taxon>Devosiaceae</taxon>
        <taxon>Devosia</taxon>
    </lineage>
</organism>
<dbReference type="GO" id="GO:0001407">
    <property type="term" value="P:glycerophosphodiester transmembrane transport"/>
    <property type="evidence" value="ECO:0007669"/>
    <property type="project" value="TreeGrafter"/>
</dbReference>
<dbReference type="STRING" id="46914.JP75_12025"/>
<dbReference type="PANTHER" id="PTHR43875:SF12">
    <property type="entry name" value="SN-GLYCEROL-3-PHOSPHATE IMPORT ATP-BINDING PROTEIN UGPC"/>
    <property type="match status" value="1"/>
</dbReference>
<keyword evidence="8 12" id="KW-0067">ATP-binding</keyword>
<evidence type="ECO:0000256" key="1">
    <source>
        <dbReference type="ARBA" id="ARBA00004417"/>
    </source>
</evidence>
<dbReference type="GO" id="GO:0015794">
    <property type="term" value="P:glycerol-3-phosphate transmembrane transport"/>
    <property type="evidence" value="ECO:0007669"/>
    <property type="project" value="TreeGrafter"/>
</dbReference>
<sequence length="374" mass="40307">MADLAITDVKKSYDGKPVLHGVDIAIPDGHFVVIVGPSGCGKSTLLRMIAGLEDITSGTISIGGIEMNDIEPSDRGCAMVFQNYALYPHMTVRQNIAYPLRIAKLPQSERDSRVEQAAKILNLTDYLDRRPAQLSGGQRQRVAMGRAIVREPDVFLFDEPLSNLDALLRVQMRIEIKKLHKRLKATSIFVTHDQVEAMTLADTLIVMNAGRVEQIGSPSEIYRRPASVFVAGFMGAPAMNLLPAKADADGLVRLDGVADGIAIAQADVAKGRLLTVGIRPESIVLSTEVGSGLPATVDLVEELGGSRVAYCNFAGHEVAVVLPAGDENIEGSTIWLTLPQNAIHCFDRETGLRLARSTPNGRVLRAKNLSEAAP</sequence>
<dbReference type="InterPro" id="IPR027417">
    <property type="entry name" value="P-loop_NTPase"/>
</dbReference>
<proteinExistence type="inferred from homology"/>
<evidence type="ECO:0000256" key="5">
    <source>
        <dbReference type="ARBA" id="ARBA00022519"/>
    </source>
</evidence>
<evidence type="ECO:0000256" key="6">
    <source>
        <dbReference type="ARBA" id="ARBA00022597"/>
    </source>
</evidence>
<dbReference type="InterPro" id="IPR015855">
    <property type="entry name" value="ABC_transpr_MalK-like"/>
</dbReference>
<dbReference type="NCBIfam" id="NF008653">
    <property type="entry name" value="PRK11650.1"/>
    <property type="match status" value="1"/>
</dbReference>
<evidence type="ECO:0000256" key="8">
    <source>
        <dbReference type="ARBA" id="ARBA00022840"/>
    </source>
</evidence>
<dbReference type="GO" id="GO:0008643">
    <property type="term" value="P:carbohydrate transport"/>
    <property type="evidence" value="ECO:0007669"/>
    <property type="project" value="InterPro"/>
</dbReference>
<dbReference type="Gene3D" id="3.40.50.300">
    <property type="entry name" value="P-loop containing nucleotide triphosphate hydrolases"/>
    <property type="match status" value="1"/>
</dbReference>
<evidence type="ECO:0000256" key="2">
    <source>
        <dbReference type="ARBA" id="ARBA00005417"/>
    </source>
</evidence>
<dbReference type="InterPro" id="IPR047641">
    <property type="entry name" value="ABC_transpr_MalK/UgpC-like"/>
</dbReference>
<dbReference type="GO" id="GO:0140359">
    <property type="term" value="F:ABC-type transporter activity"/>
    <property type="evidence" value="ECO:0007669"/>
    <property type="project" value="InterPro"/>
</dbReference>
<comment type="subcellular location">
    <subcellularLocation>
        <location evidence="1">Cell inner membrane</location>
        <topology evidence="1">Peripheral membrane protein</topology>
    </subcellularLocation>
</comment>
<keyword evidence="7" id="KW-0547">Nucleotide-binding</keyword>
<evidence type="ECO:0000256" key="10">
    <source>
        <dbReference type="ARBA" id="ARBA00023136"/>
    </source>
</evidence>
<evidence type="ECO:0000256" key="4">
    <source>
        <dbReference type="ARBA" id="ARBA00022475"/>
    </source>
</evidence>
<dbReference type="Pfam" id="PF00005">
    <property type="entry name" value="ABC_tran"/>
    <property type="match status" value="1"/>
</dbReference>
<dbReference type="InterPro" id="IPR012340">
    <property type="entry name" value="NA-bd_OB-fold"/>
</dbReference>
<dbReference type="Gene3D" id="2.40.50.140">
    <property type="entry name" value="Nucleic acid-binding proteins"/>
    <property type="match status" value="1"/>
</dbReference>
<keyword evidence="4" id="KW-1003">Cell membrane</keyword>
<dbReference type="GO" id="GO:0016887">
    <property type="term" value="F:ATP hydrolysis activity"/>
    <property type="evidence" value="ECO:0007669"/>
    <property type="project" value="InterPro"/>
</dbReference>
<gene>
    <name evidence="12" type="ORF">JP75_12025</name>
</gene>
<dbReference type="Proteomes" id="UP000028981">
    <property type="component" value="Unassembled WGS sequence"/>
</dbReference>
<keyword evidence="5" id="KW-0997">Cell inner membrane</keyword>